<organism evidence="1">
    <name type="scientific">Trichuris suis</name>
    <name type="common">pig whipworm</name>
    <dbReference type="NCBI Taxonomy" id="68888"/>
    <lineage>
        <taxon>Eukaryota</taxon>
        <taxon>Metazoa</taxon>
        <taxon>Ecdysozoa</taxon>
        <taxon>Nematoda</taxon>
        <taxon>Enoplea</taxon>
        <taxon>Dorylaimia</taxon>
        <taxon>Trichinellida</taxon>
        <taxon>Trichuridae</taxon>
        <taxon>Trichuris</taxon>
    </lineage>
</organism>
<dbReference type="AlphaFoldDB" id="A0A085MVQ7"/>
<dbReference type="EMBL" id="KL367628">
    <property type="protein sequence ID" value="KFD61303.1"/>
    <property type="molecule type" value="Genomic_DNA"/>
</dbReference>
<proteinExistence type="predicted"/>
<sequence>MPPAGTVNPGLPLVTSSKRQEKRLATQGVITVISNAYSILVMFRSRILVLASIVHSFVCTNKQSIEERKGLIRFFFHGKNNLVW</sequence>
<evidence type="ECO:0000313" key="1">
    <source>
        <dbReference type="EMBL" id="KFD61303.1"/>
    </source>
</evidence>
<reference evidence="1" key="1">
    <citation type="journal article" date="2014" name="Nat. Genet.">
        <title>Genome and transcriptome of the porcine whipworm Trichuris suis.</title>
        <authorList>
            <person name="Jex A.R."/>
            <person name="Nejsum P."/>
            <person name="Schwarz E.M."/>
            <person name="Hu L."/>
            <person name="Young N.D."/>
            <person name="Hall R.S."/>
            <person name="Korhonen P.K."/>
            <person name="Liao S."/>
            <person name="Thamsborg S."/>
            <person name="Xia J."/>
            <person name="Xu P."/>
            <person name="Wang S."/>
            <person name="Scheerlinck J.P."/>
            <person name="Hofmann A."/>
            <person name="Sternberg P.W."/>
            <person name="Wang J."/>
            <person name="Gasser R.B."/>
        </authorList>
    </citation>
    <scope>NUCLEOTIDE SEQUENCE [LARGE SCALE GENOMIC DNA]</scope>
    <source>
        <strain evidence="1">DCEP-RM93F</strain>
    </source>
</reference>
<gene>
    <name evidence="1" type="ORF">M514_26551</name>
</gene>
<dbReference type="Proteomes" id="UP000030758">
    <property type="component" value="Unassembled WGS sequence"/>
</dbReference>
<name>A0A085MVQ7_9BILA</name>
<feature type="non-terminal residue" evidence="1">
    <location>
        <position position="84"/>
    </location>
</feature>
<accession>A0A085MVQ7</accession>
<protein>
    <submittedName>
        <fullName evidence="1">Uncharacterized protein</fullName>
    </submittedName>
</protein>